<comment type="caution">
    <text evidence="2">The sequence shown here is derived from an EMBL/GenBank/DDBJ whole genome shotgun (WGS) entry which is preliminary data.</text>
</comment>
<feature type="signal peptide" evidence="1">
    <location>
        <begin position="1"/>
        <end position="27"/>
    </location>
</feature>
<keyword evidence="1" id="KW-0732">Signal</keyword>
<accession>A0A8J5JL46</accession>
<name>A0A8J5JL46_HOMAM</name>
<gene>
    <name evidence="2" type="ORF">Hamer_G027502</name>
</gene>
<keyword evidence="3" id="KW-1185">Reference proteome</keyword>
<dbReference type="Proteomes" id="UP000747542">
    <property type="component" value="Unassembled WGS sequence"/>
</dbReference>
<reference evidence="2" key="1">
    <citation type="journal article" date="2021" name="Sci. Adv.">
        <title>The American lobster genome reveals insights on longevity, neural, and immune adaptations.</title>
        <authorList>
            <person name="Polinski J.M."/>
            <person name="Zimin A.V."/>
            <person name="Clark K.F."/>
            <person name="Kohn A.B."/>
            <person name="Sadowski N."/>
            <person name="Timp W."/>
            <person name="Ptitsyn A."/>
            <person name="Khanna P."/>
            <person name="Romanova D.Y."/>
            <person name="Williams P."/>
            <person name="Greenwood S.J."/>
            <person name="Moroz L.L."/>
            <person name="Walt D.R."/>
            <person name="Bodnar A.G."/>
        </authorList>
    </citation>
    <scope>NUCLEOTIDE SEQUENCE</scope>
    <source>
        <strain evidence="2">GMGI-L3</strain>
    </source>
</reference>
<dbReference type="EMBL" id="JAHLQT010032931">
    <property type="protein sequence ID" value="KAG7159675.1"/>
    <property type="molecule type" value="Genomic_DNA"/>
</dbReference>
<feature type="chain" id="PRO_5035272994" evidence="1">
    <location>
        <begin position="28"/>
        <end position="67"/>
    </location>
</feature>
<evidence type="ECO:0000256" key="1">
    <source>
        <dbReference type="SAM" id="SignalP"/>
    </source>
</evidence>
<sequence length="67" mass="7754">MKTTPHTYLPITLSWELDLWLISGAGGDRVWWYEAEGTHEPRSATTQHQASRYPTLLYTTARMEGWS</sequence>
<evidence type="ECO:0000313" key="2">
    <source>
        <dbReference type="EMBL" id="KAG7159675.1"/>
    </source>
</evidence>
<dbReference type="AlphaFoldDB" id="A0A8J5JL46"/>
<organism evidence="2 3">
    <name type="scientific">Homarus americanus</name>
    <name type="common">American lobster</name>
    <dbReference type="NCBI Taxonomy" id="6706"/>
    <lineage>
        <taxon>Eukaryota</taxon>
        <taxon>Metazoa</taxon>
        <taxon>Ecdysozoa</taxon>
        <taxon>Arthropoda</taxon>
        <taxon>Crustacea</taxon>
        <taxon>Multicrustacea</taxon>
        <taxon>Malacostraca</taxon>
        <taxon>Eumalacostraca</taxon>
        <taxon>Eucarida</taxon>
        <taxon>Decapoda</taxon>
        <taxon>Pleocyemata</taxon>
        <taxon>Astacidea</taxon>
        <taxon>Nephropoidea</taxon>
        <taxon>Nephropidae</taxon>
        <taxon>Homarus</taxon>
    </lineage>
</organism>
<protein>
    <submittedName>
        <fullName evidence="2">Uncharacterized protein</fullName>
    </submittedName>
</protein>
<evidence type="ECO:0000313" key="3">
    <source>
        <dbReference type="Proteomes" id="UP000747542"/>
    </source>
</evidence>
<proteinExistence type="predicted"/>